<evidence type="ECO:0000259" key="5">
    <source>
        <dbReference type="PROSITE" id="PS51756"/>
    </source>
</evidence>
<dbReference type="PROSITE" id="PS51756">
    <property type="entry name" value="LXG"/>
    <property type="match status" value="1"/>
</dbReference>
<evidence type="ECO:0000313" key="7">
    <source>
        <dbReference type="Proteomes" id="UP001057753"/>
    </source>
</evidence>
<organism evidence="6 7">
    <name type="scientific">Salipaludibacillus agaradhaerens</name>
    <name type="common">Bacillus agaradhaerens</name>
    <dbReference type="NCBI Taxonomy" id="76935"/>
    <lineage>
        <taxon>Bacteria</taxon>
        <taxon>Bacillati</taxon>
        <taxon>Bacillota</taxon>
        <taxon>Bacilli</taxon>
        <taxon>Bacillales</taxon>
        <taxon>Bacillaceae</taxon>
    </lineage>
</organism>
<evidence type="ECO:0000256" key="4">
    <source>
        <dbReference type="SAM" id="MobiDB-lite"/>
    </source>
</evidence>
<dbReference type="InterPro" id="IPR006829">
    <property type="entry name" value="LXG_dom"/>
</dbReference>
<comment type="similarity">
    <text evidence="3">In the N-terminal section; belongs to the LXG family.</text>
</comment>
<dbReference type="EMBL" id="JABXYM010000001">
    <property type="protein sequence ID" value="MCR6097760.1"/>
    <property type="molecule type" value="Genomic_DNA"/>
</dbReference>
<dbReference type="InterPro" id="IPR027797">
    <property type="entry name" value="PT-TG_dom"/>
</dbReference>
<dbReference type="Pfam" id="PF04740">
    <property type="entry name" value="LXG"/>
    <property type="match status" value="1"/>
</dbReference>
<dbReference type="InterPro" id="IPR029501">
    <property type="entry name" value="EndoU_bac"/>
</dbReference>
<accession>A0A9Q4B425</accession>
<keyword evidence="7" id="KW-1185">Reference proteome</keyword>
<comment type="caution">
    <text evidence="6">The sequence shown here is derived from an EMBL/GenBank/DDBJ whole genome shotgun (WGS) entry which is preliminary data.</text>
</comment>
<dbReference type="Proteomes" id="UP001057753">
    <property type="component" value="Unassembled WGS sequence"/>
</dbReference>
<comment type="subcellular location">
    <subcellularLocation>
        <location evidence="1">Secreted</location>
    </subcellularLocation>
</comment>
<gene>
    <name evidence="6" type="ORF">HXA33_14505</name>
</gene>
<name>A0A9Q4B425_SALAG</name>
<dbReference type="GO" id="GO:0005576">
    <property type="term" value="C:extracellular region"/>
    <property type="evidence" value="ECO:0007669"/>
    <property type="project" value="UniProtKB-SubCell"/>
</dbReference>
<feature type="region of interest" description="Disordered" evidence="4">
    <location>
        <begin position="226"/>
        <end position="247"/>
    </location>
</feature>
<dbReference type="AlphaFoldDB" id="A0A9Q4B425"/>
<feature type="domain" description="LXG" evidence="5">
    <location>
        <begin position="2"/>
        <end position="237"/>
    </location>
</feature>
<evidence type="ECO:0000256" key="3">
    <source>
        <dbReference type="ARBA" id="ARBA00034117"/>
    </source>
</evidence>
<proteinExistence type="inferred from homology"/>
<sequence length="525" mass="57621">MSMKQLDVDKVHEAIDITIQALHEKENQMRDVEVAINNFINLEDAFRGQGGQAIRDFYASCHLPFIQFFRLFMYDYKHTLKHIKQSLDFVEPSAGGFIDQAFIENDVQDGLDRVSKTTMSLTDSVNDTLRSIQDIISIPLIDDSDVQQAIHVAKREANATVDKVLQFDHMGTASLLSIKESLRTLGKYVMEMHGAMDNGHLSVKGFSIDQLQHLPTHGTLTEVLEERSSEVTSMKRGPKGKGIGTRIDRPTVSHKRLAKKETWLDRTALETYSGFRATFETVGNLATGTVDFFKDNPAEGISMAADFTPGISNVKSGFEAIFGFDPVTGRELEAWEQALAAAGVIGGPIADSVKYGARGIKHGDDLVDMAKGIDNGASVSKGTSNTVRLSDKSLDHANVGDFTINPKTGKISKMSGGGHGQDNIDFLKQNGIQYNIEKVHPNGVRIGNVPDHKSKGKRTGTNQAWFPENWSKKDIKKAGEHVINMSEHKNIADGVTVFGDYNGVRVGVIKTNGEIGTIFPDSMQP</sequence>
<keyword evidence="2" id="KW-0964">Secreted</keyword>
<dbReference type="GO" id="GO:0004519">
    <property type="term" value="F:endonuclease activity"/>
    <property type="evidence" value="ECO:0007669"/>
    <property type="project" value="InterPro"/>
</dbReference>
<dbReference type="Pfam" id="PF14449">
    <property type="entry name" value="PT-TG"/>
    <property type="match status" value="1"/>
</dbReference>
<evidence type="ECO:0000313" key="6">
    <source>
        <dbReference type="EMBL" id="MCR6097760.1"/>
    </source>
</evidence>
<protein>
    <submittedName>
        <fullName evidence="6">EndoU domain-containing protein</fullName>
    </submittedName>
</protein>
<evidence type="ECO:0000256" key="2">
    <source>
        <dbReference type="ARBA" id="ARBA00022525"/>
    </source>
</evidence>
<dbReference type="Pfam" id="PF14436">
    <property type="entry name" value="EndoU_bacteria"/>
    <property type="match status" value="1"/>
</dbReference>
<evidence type="ECO:0000256" key="1">
    <source>
        <dbReference type="ARBA" id="ARBA00004613"/>
    </source>
</evidence>
<reference evidence="6" key="1">
    <citation type="submission" date="2020-06" db="EMBL/GenBank/DDBJ databases">
        <title>Insight into the genomes of haloalkaliphilic bacilli from Kenyan soda lakes.</title>
        <authorList>
            <person name="Mwirichia R."/>
            <person name="Villamizar G.C."/>
            <person name="Poehlein A."/>
            <person name="Mugweru J."/>
            <person name="Kipnyargis A."/>
            <person name="Kiplimo D."/>
            <person name="Orwa P."/>
            <person name="Daniel R."/>
        </authorList>
    </citation>
    <scope>NUCLEOTIDE SEQUENCE</scope>
    <source>
        <strain evidence="6">B1096_S55</strain>
    </source>
</reference>
<dbReference type="RefSeq" id="WP_257822145.1">
    <property type="nucleotide sequence ID" value="NZ_JABXYM010000001.1"/>
</dbReference>